<name>A0A6V8LR91_9ACTN</name>
<evidence type="ECO:0008006" key="3">
    <source>
        <dbReference type="Google" id="ProtNLM"/>
    </source>
</evidence>
<evidence type="ECO:0000313" key="1">
    <source>
        <dbReference type="EMBL" id="GFJ96647.1"/>
    </source>
</evidence>
<keyword evidence="2" id="KW-1185">Reference proteome</keyword>
<gene>
    <name evidence="1" type="ORF">Prum_102890</name>
</gene>
<protein>
    <recommendedName>
        <fullName evidence="3">NADH:ubiquinone oxidoreductase 30kDa subunit domain-containing protein</fullName>
    </recommendedName>
</protein>
<reference evidence="1 2" key="2">
    <citation type="submission" date="2020-03" db="EMBL/GenBank/DDBJ databases">
        <authorList>
            <person name="Ichikawa N."/>
            <person name="Kimura A."/>
            <person name="Kitahashi Y."/>
            <person name="Uohara A."/>
        </authorList>
    </citation>
    <scope>NUCLEOTIDE SEQUENCE [LARGE SCALE GENOMIC DNA]</scope>
    <source>
        <strain evidence="1 2">NBRC 108638</strain>
    </source>
</reference>
<evidence type="ECO:0000313" key="2">
    <source>
        <dbReference type="Proteomes" id="UP000482960"/>
    </source>
</evidence>
<accession>A0A6V8LR91</accession>
<sequence>MTEPHPAPPPATVIDVTTDNLADHAAQLLAGGARLALVAAHHDPDAIRIVYLFTAGPPDQRTELHLRTRPDQPTVPSLAALSFPPAASNARCTTCTASNP</sequence>
<organism evidence="1 2">
    <name type="scientific">Phytohabitans rumicis</name>
    <dbReference type="NCBI Taxonomy" id="1076125"/>
    <lineage>
        <taxon>Bacteria</taxon>
        <taxon>Bacillati</taxon>
        <taxon>Actinomycetota</taxon>
        <taxon>Actinomycetes</taxon>
        <taxon>Micromonosporales</taxon>
        <taxon>Micromonosporaceae</taxon>
    </lineage>
</organism>
<reference evidence="1 2" key="1">
    <citation type="submission" date="2020-03" db="EMBL/GenBank/DDBJ databases">
        <title>Whole genome shotgun sequence of Phytohabitans rumicis NBRC 108638.</title>
        <authorList>
            <person name="Komaki H."/>
            <person name="Tamura T."/>
        </authorList>
    </citation>
    <scope>NUCLEOTIDE SEQUENCE [LARGE SCALE GENOMIC DNA]</scope>
    <source>
        <strain evidence="1 2">NBRC 108638</strain>
    </source>
</reference>
<dbReference type="RefSeq" id="WP_218578013.1">
    <property type="nucleotide sequence ID" value="NZ_BLPG01000003.1"/>
</dbReference>
<comment type="caution">
    <text evidence="1">The sequence shown here is derived from an EMBL/GenBank/DDBJ whole genome shotgun (WGS) entry which is preliminary data.</text>
</comment>
<proteinExistence type="predicted"/>
<dbReference type="AlphaFoldDB" id="A0A6V8LR91"/>
<dbReference type="EMBL" id="BLPG01000003">
    <property type="protein sequence ID" value="GFJ96647.1"/>
    <property type="molecule type" value="Genomic_DNA"/>
</dbReference>
<dbReference type="Proteomes" id="UP000482960">
    <property type="component" value="Unassembled WGS sequence"/>
</dbReference>